<organism evidence="2 3">
    <name type="scientific">Xylocopilactobacillus apis</name>
    <dbReference type="NCBI Taxonomy" id="2932183"/>
    <lineage>
        <taxon>Bacteria</taxon>
        <taxon>Bacillati</taxon>
        <taxon>Bacillota</taxon>
        <taxon>Bacilli</taxon>
        <taxon>Lactobacillales</taxon>
        <taxon>Lactobacillaceae</taxon>
        <taxon>Xylocopilactobacillus</taxon>
    </lineage>
</organism>
<gene>
    <name evidence="2" type="ORF">KIMC2_16820</name>
</gene>
<accession>A0AAU9DBH4</accession>
<feature type="transmembrane region" description="Helical" evidence="1">
    <location>
        <begin position="168"/>
        <end position="198"/>
    </location>
</feature>
<keyword evidence="1" id="KW-1133">Transmembrane helix</keyword>
<protein>
    <recommendedName>
        <fullName evidence="4">ABC transporter permease</fullName>
    </recommendedName>
</protein>
<sequence>MASDYQKKAQEYDDIYNGLIGQSSSAGKEKADPELLPYFSRAITAVEKEVDGINTHNWRKALKQENILIDQVMKIDQTEPTGISWATKKAQDKNKFYLSHDIKPDSSVYGVSALYFMRQISPFVFSVYGFLFFVFLFYDLFIREVERNNKSWLKTLPFLYQKIELSKLIVGLLLMIITTFVVILAAFLTGLVLTGHLGSLNYPMKFTYRGSTLASLPFYQYCLLSWMLLFVGVFIFLLIVLGLSKLRLKSEKVLLVGVIGSVVISQVSKMLRTYSFINSQDTVIKIFKHNSVNQAFVILGGVSLLIILILLLSRKLLESKKPAKSIKI</sequence>
<feature type="transmembrane region" description="Helical" evidence="1">
    <location>
        <begin position="253"/>
        <end position="271"/>
    </location>
</feature>
<keyword evidence="1" id="KW-0812">Transmembrane</keyword>
<dbReference type="Proteomes" id="UP001321804">
    <property type="component" value="Chromosome"/>
</dbReference>
<keyword evidence="3" id="KW-1185">Reference proteome</keyword>
<dbReference type="EMBL" id="AP026801">
    <property type="protein sequence ID" value="BDR57120.1"/>
    <property type="molecule type" value="Genomic_DNA"/>
</dbReference>
<feature type="transmembrane region" description="Helical" evidence="1">
    <location>
        <begin position="120"/>
        <end position="141"/>
    </location>
</feature>
<evidence type="ECO:0000313" key="2">
    <source>
        <dbReference type="EMBL" id="BDR57120.1"/>
    </source>
</evidence>
<feature type="transmembrane region" description="Helical" evidence="1">
    <location>
        <begin position="218"/>
        <end position="241"/>
    </location>
</feature>
<proteinExistence type="predicted"/>
<evidence type="ECO:0000313" key="3">
    <source>
        <dbReference type="Proteomes" id="UP001321804"/>
    </source>
</evidence>
<dbReference type="KEGG" id="xak:KIMC2_16820"/>
<dbReference type="AlphaFoldDB" id="A0AAU9DBH4"/>
<reference evidence="2 3" key="1">
    <citation type="journal article" date="2023" name="Microbiol. Spectr.">
        <title>Symbiosis of Carpenter Bees with Uncharacterized Lactic Acid Bacteria Showing NAD Auxotrophy.</title>
        <authorList>
            <person name="Kawasaki S."/>
            <person name="Ozawa K."/>
            <person name="Mori T."/>
            <person name="Yamamoto A."/>
            <person name="Ito M."/>
            <person name="Ohkuma M."/>
            <person name="Sakamoto M."/>
            <person name="Matsutani M."/>
        </authorList>
    </citation>
    <scope>NUCLEOTIDE SEQUENCE [LARGE SCALE GENOMIC DNA]</scope>
    <source>
        <strain evidence="2 3">KimC2</strain>
    </source>
</reference>
<feature type="transmembrane region" description="Helical" evidence="1">
    <location>
        <begin position="291"/>
        <end position="312"/>
    </location>
</feature>
<name>A0AAU9DBH4_9LACO</name>
<evidence type="ECO:0008006" key="4">
    <source>
        <dbReference type="Google" id="ProtNLM"/>
    </source>
</evidence>
<evidence type="ECO:0000256" key="1">
    <source>
        <dbReference type="SAM" id="Phobius"/>
    </source>
</evidence>
<keyword evidence="1" id="KW-0472">Membrane</keyword>